<dbReference type="GO" id="GO:0047617">
    <property type="term" value="F:fatty acyl-CoA hydrolase activity"/>
    <property type="evidence" value="ECO:0007669"/>
    <property type="project" value="InterPro"/>
</dbReference>
<sequence>MAPTGLLSTIEKQIDVARTPDHGPDAFINTSSSWRPGVRGIFGGFAIAQSLRAAQQTVREEFVAHSLHGSFVFAGTSDDSIIYHVERVRDGRGFCTRSVRAIQGGSPIFICIISFTRARGSDTGIKDLQHCPPMPANVPKPDDTYKGGGGLQLPYINSSVGILNTNNQGSPENKRIHQWIKAVGPLSPSAGPQIHQAALAFMSDSYFLVGVPHSHEIWHFVNTPISEFYPSPKGPSRSTETHTSIRRPHLECPGVEPGSGERKVSMMVSLDHTMYFHNMQYLQADEWLLSEIQSSWAGNGRGIVQQRMWTQHGKLVATCIQEGVIRLENGQTQRQKTSHL</sequence>
<dbReference type="CDD" id="cd03445">
    <property type="entry name" value="Thioesterase_II_repeat2"/>
    <property type="match status" value="1"/>
</dbReference>
<dbReference type="PANTHER" id="PTHR11066:SF34">
    <property type="entry name" value="ACYL-COENZYME A THIOESTERASE 8"/>
    <property type="match status" value="1"/>
</dbReference>
<gene>
    <name evidence="5" type="ORF">APUU_30058S</name>
</gene>
<dbReference type="GO" id="GO:0006637">
    <property type="term" value="P:acyl-CoA metabolic process"/>
    <property type="evidence" value="ECO:0007669"/>
    <property type="project" value="InterPro"/>
</dbReference>
<keyword evidence="6" id="KW-1185">Reference proteome</keyword>
<dbReference type="GO" id="GO:0005782">
    <property type="term" value="C:peroxisomal matrix"/>
    <property type="evidence" value="ECO:0007669"/>
    <property type="project" value="UniProtKB-SubCell"/>
</dbReference>
<evidence type="ECO:0000313" key="6">
    <source>
        <dbReference type="Proteomes" id="UP000654913"/>
    </source>
</evidence>
<name>A0A7R8ALS2_9EURO</name>
<dbReference type="InterPro" id="IPR042171">
    <property type="entry name" value="Acyl-CoA_hotdog"/>
</dbReference>
<evidence type="ECO:0000259" key="3">
    <source>
        <dbReference type="Pfam" id="PF13622"/>
    </source>
</evidence>
<dbReference type="KEGG" id="apuu:APUU_30058S"/>
<dbReference type="Pfam" id="PF20789">
    <property type="entry name" value="4HBT_3C"/>
    <property type="match status" value="1"/>
</dbReference>
<evidence type="ECO:0000313" key="5">
    <source>
        <dbReference type="EMBL" id="BCS21833.1"/>
    </source>
</evidence>
<accession>A0A7R8ALS2</accession>
<evidence type="ECO:0000256" key="1">
    <source>
        <dbReference type="ARBA" id="ARBA00006538"/>
    </source>
</evidence>
<dbReference type="OrthoDB" id="68328at2759"/>
<organism evidence="5 6">
    <name type="scientific">Aspergillus puulaauensis</name>
    <dbReference type="NCBI Taxonomy" id="1220207"/>
    <lineage>
        <taxon>Eukaryota</taxon>
        <taxon>Fungi</taxon>
        <taxon>Dikarya</taxon>
        <taxon>Ascomycota</taxon>
        <taxon>Pezizomycotina</taxon>
        <taxon>Eurotiomycetes</taxon>
        <taxon>Eurotiomycetidae</taxon>
        <taxon>Eurotiales</taxon>
        <taxon>Aspergillaceae</taxon>
        <taxon>Aspergillus</taxon>
    </lineage>
</organism>
<dbReference type="PANTHER" id="PTHR11066">
    <property type="entry name" value="ACYL-COA THIOESTERASE"/>
    <property type="match status" value="1"/>
</dbReference>
<reference evidence="5" key="2">
    <citation type="submission" date="2021-02" db="EMBL/GenBank/DDBJ databases">
        <title>Aspergillus puulaauensis MK2 genome sequence.</title>
        <authorList>
            <person name="Futagami T."/>
            <person name="Mori K."/>
            <person name="Kadooka C."/>
            <person name="Tanaka T."/>
        </authorList>
    </citation>
    <scope>NUCLEOTIDE SEQUENCE</scope>
    <source>
        <strain evidence="5">MK2</strain>
    </source>
</reference>
<evidence type="ECO:0000259" key="4">
    <source>
        <dbReference type="Pfam" id="PF20789"/>
    </source>
</evidence>
<reference evidence="5" key="1">
    <citation type="submission" date="2021-01" db="EMBL/GenBank/DDBJ databases">
        <authorList>
            <consortium name="Aspergillus puulaauensis MK2 genome sequencing consortium"/>
            <person name="Kazuki M."/>
            <person name="Futagami T."/>
        </authorList>
    </citation>
    <scope>NUCLEOTIDE SEQUENCE</scope>
    <source>
        <strain evidence="5">MK2</strain>
    </source>
</reference>
<feature type="domain" description="Acyl-CoA thioesterase-like N-terminal HotDog" evidence="3">
    <location>
        <begin position="31"/>
        <end position="116"/>
    </location>
</feature>
<dbReference type="Pfam" id="PF13622">
    <property type="entry name" value="4HBT_3"/>
    <property type="match status" value="1"/>
</dbReference>
<dbReference type="InterPro" id="IPR003703">
    <property type="entry name" value="Acyl_CoA_thio"/>
</dbReference>
<dbReference type="RefSeq" id="XP_041554027.1">
    <property type="nucleotide sequence ID" value="XM_041701109.1"/>
</dbReference>
<dbReference type="SUPFAM" id="SSF54637">
    <property type="entry name" value="Thioesterase/thiol ester dehydrase-isomerase"/>
    <property type="match status" value="2"/>
</dbReference>
<dbReference type="GeneID" id="64971838"/>
<dbReference type="InterPro" id="IPR029069">
    <property type="entry name" value="HotDog_dom_sf"/>
</dbReference>
<comment type="similarity">
    <text evidence="1">Belongs to the C/M/P thioester hydrolase family.</text>
</comment>
<feature type="domain" description="Acyl-CoA thioesterase-like C-terminal" evidence="4">
    <location>
        <begin position="166"/>
        <end position="325"/>
    </location>
</feature>
<dbReference type="InterPro" id="IPR049449">
    <property type="entry name" value="TesB_ACOT8-like_N"/>
</dbReference>
<dbReference type="Gene3D" id="2.40.160.210">
    <property type="entry name" value="Acyl-CoA thioesterase, double hotdog domain"/>
    <property type="match status" value="1"/>
</dbReference>
<evidence type="ECO:0000256" key="2">
    <source>
        <dbReference type="ARBA" id="ARBA00022801"/>
    </source>
</evidence>
<dbReference type="AlphaFoldDB" id="A0A7R8ALS2"/>
<dbReference type="InterPro" id="IPR049450">
    <property type="entry name" value="ACOT8-like_C"/>
</dbReference>
<dbReference type="CDD" id="cd03444">
    <property type="entry name" value="Thioesterase_II_repeat1"/>
    <property type="match status" value="1"/>
</dbReference>
<dbReference type="Proteomes" id="UP000654913">
    <property type="component" value="Chromosome 3"/>
</dbReference>
<dbReference type="GO" id="GO:0009062">
    <property type="term" value="P:fatty acid catabolic process"/>
    <property type="evidence" value="ECO:0007669"/>
    <property type="project" value="TreeGrafter"/>
</dbReference>
<proteinExistence type="inferred from homology"/>
<keyword evidence="2" id="KW-0378">Hydrolase</keyword>
<evidence type="ECO:0008006" key="7">
    <source>
        <dbReference type="Google" id="ProtNLM"/>
    </source>
</evidence>
<protein>
    <recommendedName>
        <fullName evidence="7">Acyl-CoA thioesterase II</fullName>
    </recommendedName>
</protein>
<dbReference type="EMBL" id="AP024445">
    <property type="protein sequence ID" value="BCS21833.1"/>
    <property type="molecule type" value="Genomic_DNA"/>
</dbReference>